<dbReference type="EMBL" id="BJWL01000011">
    <property type="protein sequence ID" value="GFY95873.1"/>
    <property type="molecule type" value="Genomic_DNA"/>
</dbReference>
<organism evidence="2 3">
    <name type="scientific">Actinidia rufa</name>
    <dbReference type="NCBI Taxonomy" id="165716"/>
    <lineage>
        <taxon>Eukaryota</taxon>
        <taxon>Viridiplantae</taxon>
        <taxon>Streptophyta</taxon>
        <taxon>Embryophyta</taxon>
        <taxon>Tracheophyta</taxon>
        <taxon>Spermatophyta</taxon>
        <taxon>Magnoliopsida</taxon>
        <taxon>eudicotyledons</taxon>
        <taxon>Gunneridae</taxon>
        <taxon>Pentapetalae</taxon>
        <taxon>asterids</taxon>
        <taxon>Ericales</taxon>
        <taxon>Actinidiaceae</taxon>
        <taxon>Actinidia</taxon>
    </lineage>
</organism>
<sequence>MLVLIRLAVLFVHRIHSSVVEGCELATPIVLKSGYVDTDLPWPWLDSCNRFRSGRAPSGKGSMVPCGKEMKDLIGCETEGLGGCCLFDIQSLPSFCWPFLSVETG</sequence>
<dbReference type="AlphaFoldDB" id="A0A7J0FB92"/>
<comment type="caution">
    <text evidence="2">The sequence shown here is derived from an EMBL/GenBank/DDBJ whole genome shotgun (WGS) entry which is preliminary data.</text>
</comment>
<accession>A0A7J0FB92</accession>
<proteinExistence type="predicted"/>
<name>A0A7J0FB92_9ERIC</name>
<protein>
    <recommendedName>
        <fullName evidence="4">Secreted protein</fullName>
    </recommendedName>
</protein>
<feature type="chain" id="PRO_5029678051" description="Secreted protein" evidence="1">
    <location>
        <begin position="18"/>
        <end position="105"/>
    </location>
</feature>
<reference evidence="2 3" key="1">
    <citation type="submission" date="2019-07" db="EMBL/GenBank/DDBJ databases">
        <title>De Novo Assembly of kiwifruit Actinidia rufa.</title>
        <authorList>
            <person name="Sugita-Konishi S."/>
            <person name="Sato K."/>
            <person name="Mori E."/>
            <person name="Abe Y."/>
            <person name="Kisaki G."/>
            <person name="Hamano K."/>
            <person name="Suezawa K."/>
            <person name="Otani M."/>
            <person name="Fukuda T."/>
            <person name="Manabe T."/>
            <person name="Gomi K."/>
            <person name="Tabuchi M."/>
            <person name="Akimitsu K."/>
            <person name="Kataoka I."/>
        </authorList>
    </citation>
    <scope>NUCLEOTIDE SEQUENCE [LARGE SCALE GENOMIC DNA]</scope>
    <source>
        <strain evidence="3">cv. Fuchu</strain>
    </source>
</reference>
<evidence type="ECO:0008006" key="4">
    <source>
        <dbReference type="Google" id="ProtNLM"/>
    </source>
</evidence>
<keyword evidence="3" id="KW-1185">Reference proteome</keyword>
<evidence type="ECO:0000313" key="3">
    <source>
        <dbReference type="Proteomes" id="UP000585474"/>
    </source>
</evidence>
<dbReference type="Proteomes" id="UP000585474">
    <property type="component" value="Unassembled WGS sequence"/>
</dbReference>
<evidence type="ECO:0000313" key="2">
    <source>
        <dbReference type="EMBL" id="GFY95873.1"/>
    </source>
</evidence>
<evidence type="ECO:0000256" key="1">
    <source>
        <dbReference type="SAM" id="SignalP"/>
    </source>
</evidence>
<keyword evidence="1" id="KW-0732">Signal</keyword>
<gene>
    <name evidence="2" type="ORF">Acr_11g0001790</name>
</gene>
<feature type="signal peptide" evidence="1">
    <location>
        <begin position="1"/>
        <end position="17"/>
    </location>
</feature>